<gene>
    <name evidence="2" type="ORF">GCM10007100_06110</name>
</gene>
<dbReference type="EMBL" id="BMXI01000002">
    <property type="protein sequence ID" value="GHC43710.1"/>
    <property type="molecule type" value="Genomic_DNA"/>
</dbReference>
<reference evidence="2" key="1">
    <citation type="journal article" date="2014" name="Int. J. Syst. Evol. Microbiol.">
        <title>Complete genome sequence of Corynebacterium casei LMG S-19264T (=DSM 44701T), isolated from a smear-ripened cheese.</title>
        <authorList>
            <consortium name="US DOE Joint Genome Institute (JGI-PGF)"/>
            <person name="Walter F."/>
            <person name="Albersmeier A."/>
            <person name="Kalinowski J."/>
            <person name="Ruckert C."/>
        </authorList>
    </citation>
    <scope>NUCLEOTIDE SEQUENCE</scope>
    <source>
        <strain evidence="2">KCTC 12988</strain>
    </source>
</reference>
<sequence length="251" mass="27519">MKHTLLALCSLTLATSSLAQNAEDFDPLGEHLNLPKQIRVMVEYIEVPLPELTKLLAEPRKSANDGDLRETVGKLVEAGTAKHQETQFIIARSGETATTEGILEYIYPKEYEPSEVPNEISSNQDTGQAMEIAKMVATPPTPTAFETRNTGSTLEIQPTIGADDKTIDLRLAPELVEHIRNEIWSEWNGVHGKAPIQMPLFSSARINTGLTLINGQYCLAGTTSMKGEDGKPDHQRKLLFSVRADILTAGL</sequence>
<evidence type="ECO:0000313" key="2">
    <source>
        <dbReference type="EMBL" id="GHC43710.1"/>
    </source>
</evidence>
<evidence type="ECO:0000313" key="3">
    <source>
        <dbReference type="Proteomes" id="UP000644507"/>
    </source>
</evidence>
<name>A0A918TCV5_9BACT</name>
<reference evidence="2" key="2">
    <citation type="submission" date="2020-09" db="EMBL/GenBank/DDBJ databases">
        <authorList>
            <person name="Sun Q."/>
            <person name="Kim S."/>
        </authorList>
    </citation>
    <scope>NUCLEOTIDE SEQUENCE</scope>
    <source>
        <strain evidence="2">KCTC 12988</strain>
    </source>
</reference>
<dbReference type="Proteomes" id="UP000644507">
    <property type="component" value="Unassembled WGS sequence"/>
</dbReference>
<comment type="caution">
    <text evidence="2">The sequence shown here is derived from an EMBL/GenBank/DDBJ whole genome shotgun (WGS) entry which is preliminary data.</text>
</comment>
<protein>
    <submittedName>
        <fullName evidence="2">Uncharacterized protein</fullName>
    </submittedName>
</protein>
<proteinExistence type="predicted"/>
<dbReference type="AlphaFoldDB" id="A0A918TCV5"/>
<keyword evidence="3" id="KW-1185">Reference proteome</keyword>
<feature type="chain" id="PRO_5037219144" evidence="1">
    <location>
        <begin position="20"/>
        <end position="251"/>
    </location>
</feature>
<accession>A0A918TCV5</accession>
<feature type="signal peptide" evidence="1">
    <location>
        <begin position="1"/>
        <end position="19"/>
    </location>
</feature>
<organism evidence="2 3">
    <name type="scientific">Roseibacillus persicicus</name>
    <dbReference type="NCBI Taxonomy" id="454148"/>
    <lineage>
        <taxon>Bacteria</taxon>
        <taxon>Pseudomonadati</taxon>
        <taxon>Verrucomicrobiota</taxon>
        <taxon>Verrucomicrobiia</taxon>
        <taxon>Verrucomicrobiales</taxon>
        <taxon>Verrucomicrobiaceae</taxon>
        <taxon>Roseibacillus</taxon>
    </lineage>
</organism>
<keyword evidence="1" id="KW-0732">Signal</keyword>
<evidence type="ECO:0000256" key="1">
    <source>
        <dbReference type="SAM" id="SignalP"/>
    </source>
</evidence>
<dbReference type="RefSeq" id="WP_189567249.1">
    <property type="nucleotide sequence ID" value="NZ_BMXI01000002.1"/>
</dbReference>